<evidence type="ECO:0000256" key="2">
    <source>
        <dbReference type="ARBA" id="ARBA00022840"/>
    </source>
</evidence>
<organism evidence="5 6">
    <name type="scientific">Mucor plumbeus</name>
    <dbReference type="NCBI Taxonomy" id="97098"/>
    <lineage>
        <taxon>Eukaryota</taxon>
        <taxon>Fungi</taxon>
        <taxon>Fungi incertae sedis</taxon>
        <taxon>Mucoromycota</taxon>
        <taxon>Mucoromycotina</taxon>
        <taxon>Mucoromycetes</taxon>
        <taxon>Mucorales</taxon>
        <taxon>Mucorineae</taxon>
        <taxon>Mucoraceae</taxon>
        <taxon>Mucor</taxon>
    </lineage>
</organism>
<dbReference type="OrthoDB" id="3000483at2759"/>
<proteinExistence type="predicted"/>
<protein>
    <recommendedName>
        <fullName evidence="4">ATP-cone domain-containing protein</fullName>
    </recommendedName>
</protein>
<evidence type="ECO:0000256" key="1">
    <source>
        <dbReference type="ARBA" id="ARBA00022741"/>
    </source>
</evidence>
<evidence type="ECO:0000259" key="4">
    <source>
        <dbReference type="PROSITE" id="PS51161"/>
    </source>
</evidence>
<gene>
    <name evidence="5" type="ORF">INT46_004274</name>
</gene>
<dbReference type="InterPro" id="IPR005144">
    <property type="entry name" value="ATP-cone_dom"/>
</dbReference>
<dbReference type="GO" id="GO:0005524">
    <property type="term" value="F:ATP binding"/>
    <property type="evidence" value="ECO:0007669"/>
    <property type="project" value="UniProtKB-UniRule"/>
</dbReference>
<dbReference type="EMBL" id="JAEPRC010000637">
    <property type="protein sequence ID" value="KAG2193664.1"/>
    <property type="molecule type" value="Genomic_DNA"/>
</dbReference>
<evidence type="ECO:0000256" key="3">
    <source>
        <dbReference type="PROSITE-ProRule" id="PRU00492"/>
    </source>
</evidence>
<keyword evidence="2 3" id="KW-0067">ATP-binding</keyword>
<dbReference type="AlphaFoldDB" id="A0A8H7QJ42"/>
<comment type="caution">
    <text evidence="5">The sequence shown here is derived from an EMBL/GenBank/DDBJ whole genome shotgun (WGS) entry which is preliminary data.</text>
</comment>
<accession>A0A8H7QJ42</accession>
<sequence length="45" mass="5323">MPMFVYKRDGRRERVAFDKITARINKLCYGLDMNYVDPVAITQKV</sequence>
<evidence type="ECO:0000313" key="5">
    <source>
        <dbReference type="EMBL" id="KAG2193664.1"/>
    </source>
</evidence>
<dbReference type="InterPro" id="IPR008926">
    <property type="entry name" value="RNR_R1-su_N"/>
</dbReference>
<feature type="domain" description="ATP-cone" evidence="4">
    <location>
        <begin position="3"/>
        <end position="45"/>
    </location>
</feature>
<dbReference type="PROSITE" id="PS51161">
    <property type="entry name" value="ATP_CONE"/>
    <property type="match status" value="1"/>
</dbReference>
<reference evidence="5" key="1">
    <citation type="submission" date="2020-12" db="EMBL/GenBank/DDBJ databases">
        <title>Metabolic potential, ecology and presence of endohyphal bacteria is reflected in genomic diversity of Mucoromycotina.</title>
        <authorList>
            <person name="Muszewska A."/>
            <person name="Okrasinska A."/>
            <person name="Steczkiewicz K."/>
            <person name="Drgas O."/>
            <person name="Orlowska M."/>
            <person name="Perlinska-Lenart U."/>
            <person name="Aleksandrzak-Piekarczyk T."/>
            <person name="Szatraj K."/>
            <person name="Zielenkiewicz U."/>
            <person name="Pilsyk S."/>
            <person name="Malc E."/>
            <person name="Mieczkowski P."/>
            <person name="Kruszewska J.S."/>
            <person name="Biernat P."/>
            <person name="Pawlowska J."/>
        </authorList>
    </citation>
    <scope>NUCLEOTIDE SEQUENCE</scope>
    <source>
        <strain evidence="5">CBS 226.32</strain>
    </source>
</reference>
<evidence type="ECO:0000313" key="6">
    <source>
        <dbReference type="Proteomes" id="UP000650833"/>
    </source>
</evidence>
<dbReference type="Proteomes" id="UP000650833">
    <property type="component" value="Unassembled WGS sequence"/>
</dbReference>
<feature type="non-terminal residue" evidence="5">
    <location>
        <position position="1"/>
    </location>
</feature>
<dbReference type="Pfam" id="PF03477">
    <property type="entry name" value="ATP-cone"/>
    <property type="match status" value="1"/>
</dbReference>
<keyword evidence="6" id="KW-1185">Reference proteome</keyword>
<dbReference type="SUPFAM" id="SSF48168">
    <property type="entry name" value="R1 subunit of ribonucleotide reductase, N-terminal domain"/>
    <property type="match status" value="1"/>
</dbReference>
<name>A0A8H7QJ42_9FUNG</name>
<keyword evidence="1 3" id="KW-0547">Nucleotide-binding</keyword>